<dbReference type="GO" id="GO:0006952">
    <property type="term" value="P:defense response"/>
    <property type="evidence" value="ECO:0007669"/>
    <property type="project" value="InterPro"/>
</dbReference>
<dbReference type="GO" id="GO:0007165">
    <property type="term" value="P:signal transduction"/>
    <property type="evidence" value="ECO:0007669"/>
    <property type="project" value="InterPro"/>
</dbReference>
<dbReference type="PANTHER" id="PTHR11017:SF578">
    <property type="entry name" value="ADP-RIBOSYL CYCLASE_CYCLIC ADP-RIBOSE HYDROLASE"/>
    <property type="match status" value="1"/>
</dbReference>
<dbReference type="Proteomes" id="UP000006882">
    <property type="component" value="Chromosome G8"/>
</dbReference>
<feature type="region of interest" description="Disordered" evidence="2">
    <location>
        <begin position="756"/>
        <end position="827"/>
    </location>
</feature>
<dbReference type="Gene3D" id="1.10.8.430">
    <property type="entry name" value="Helical domain of apoptotic protease-activating factors"/>
    <property type="match status" value="1"/>
</dbReference>
<dbReference type="AlphaFoldDB" id="A0A251MWS3"/>
<feature type="non-terminal residue" evidence="4">
    <location>
        <position position="827"/>
    </location>
</feature>
<dbReference type="InterPro" id="IPR044974">
    <property type="entry name" value="Disease_R_plants"/>
</dbReference>
<dbReference type="InterPro" id="IPR000157">
    <property type="entry name" value="TIR_dom"/>
</dbReference>
<dbReference type="InterPro" id="IPR042197">
    <property type="entry name" value="Apaf_helical"/>
</dbReference>
<dbReference type="SUPFAM" id="SSF52540">
    <property type="entry name" value="P-loop containing nucleoside triphosphate hydrolases"/>
    <property type="match status" value="1"/>
</dbReference>
<proteinExistence type="predicted"/>
<dbReference type="Gene3D" id="3.40.50.10140">
    <property type="entry name" value="Toll/interleukin-1 receptor homology (TIR) domain"/>
    <property type="match status" value="2"/>
</dbReference>
<keyword evidence="1" id="KW-0520">NAD</keyword>
<evidence type="ECO:0000256" key="1">
    <source>
        <dbReference type="ARBA" id="ARBA00023027"/>
    </source>
</evidence>
<dbReference type="eggNOG" id="ENOG502R4BG">
    <property type="taxonomic scope" value="Eukaryota"/>
</dbReference>
<feature type="non-terminal residue" evidence="4">
    <location>
        <position position="1"/>
    </location>
</feature>
<feature type="compositionally biased region" description="Basic and acidic residues" evidence="2">
    <location>
        <begin position="756"/>
        <end position="768"/>
    </location>
</feature>
<dbReference type="Gramene" id="ONH91516">
    <property type="protein sequence ID" value="ONH91516"/>
    <property type="gene ID" value="PRUPE_8G120100"/>
</dbReference>
<dbReference type="FunFam" id="3.40.50.10140:FF:000007">
    <property type="entry name" value="Disease resistance protein (TIR-NBS-LRR class)"/>
    <property type="match status" value="2"/>
</dbReference>
<dbReference type="InterPro" id="IPR002182">
    <property type="entry name" value="NB-ARC"/>
</dbReference>
<dbReference type="GO" id="GO:0043531">
    <property type="term" value="F:ADP binding"/>
    <property type="evidence" value="ECO:0007669"/>
    <property type="project" value="InterPro"/>
</dbReference>
<dbReference type="Pfam" id="PF00931">
    <property type="entry name" value="NB-ARC"/>
    <property type="match status" value="1"/>
</dbReference>
<dbReference type="SMART" id="SM00255">
    <property type="entry name" value="TIR"/>
    <property type="match status" value="2"/>
</dbReference>
<evidence type="ECO:0000256" key="2">
    <source>
        <dbReference type="SAM" id="MobiDB-lite"/>
    </source>
</evidence>
<feature type="compositionally biased region" description="Polar residues" evidence="2">
    <location>
        <begin position="786"/>
        <end position="810"/>
    </location>
</feature>
<keyword evidence="5" id="KW-1185">Reference proteome</keyword>
<reference evidence="4 5" key="1">
    <citation type="journal article" date="2013" name="Nat. Genet.">
        <title>The high-quality draft genome of peach (Prunus persica) identifies unique patterns of genetic diversity, domestication and genome evolution.</title>
        <authorList>
            <consortium name="International Peach Genome Initiative"/>
            <person name="Verde I."/>
            <person name="Abbott A.G."/>
            <person name="Scalabrin S."/>
            <person name="Jung S."/>
            <person name="Shu S."/>
            <person name="Marroni F."/>
            <person name="Zhebentyayeva T."/>
            <person name="Dettori M.T."/>
            <person name="Grimwood J."/>
            <person name="Cattonaro F."/>
            <person name="Zuccolo A."/>
            <person name="Rossini L."/>
            <person name="Jenkins J."/>
            <person name="Vendramin E."/>
            <person name="Meisel L.A."/>
            <person name="Decroocq V."/>
            <person name="Sosinski B."/>
            <person name="Prochnik S."/>
            <person name="Mitros T."/>
            <person name="Policriti A."/>
            <person name="Cipriani G."/>
            <person name="Dondini L."/>
            <person name="Ficklin S."/>
            <person name="Goodstein D.M."/>
            <person name="Xuan P."/>
            <person name="Del Fabbro C."/>
            <person name="Aramini V."/>
            <person name="Copetti D."/>
            <person name="Gonzalez S."/>
            <person name="Horner D.S."/>
            <person name="Falchi R."/>
            <person name="Lucas S."/>
            <person name="Mica E."/>
            <person name="Maldonado J."/>
            <person name="Lazzari B."/>
            <person name="Bielenberg D."/>
            <person name="Pirona R."/>
            <person name="Miculan M."/>
            <person name="Barakat A."/>
            <person name="Testolin R."/>
            <person name="Stella A."/>
            <person name="Tartarini S."/>
            <person name="Tonutti P."/>
            <person name="Arus P."/>
            <person name="Orellana A."/>
            <person name="Wells C."/>
            <person name="Main D."/>
            <person name="Vizzotto G."/>
            <person name="Silva H."/>
            <person name="Salamini F."/>
            <person name="Schmutz J."/>
            <person name="Morgante M."/>
            <person name="Rokhsar D.S."/>
        </authorList>
    </citation>
    <scope>NUCLEOTIDE SEQUENCE [LARGE SCALE GENOMIC DNA]</scope>
    <source>
        <strain evidence="5">cv. Nemared</strain>
    </source>
</reference>
<accession>A0A251MWS3</accession>
<dbReference type="EMBL" id="CM007658">
    <property type="protein sequence ID" value="ONH91516.1"/>
    <property type="molecule type" value="Genomic_DNA"/>
</dbReference>
<evidence type="ECO:0000313" key="5">
    <source>
        <dbReference type="Proteomes" id="UP000006882"/>
    </source>
</evidence>
<sequence>VNPKFCPPLKCQEIMLLANRVGLTFRRRRAEDTRNGFTEHLYSELLQKEIITYIDDEVRSGDEEISQDFLQAIERSRISIIVFSENYASSVWCLEGLVKILECKESKQQIVVPIFYKVMPSHVRNQEGSFGEAFASHETKFKDDMEKVLRWRRALVKAANLCWWSFLRGDEPKFVHKMAEEVSVQLSRTYLRENRETEEIEDIIRQPDATSFSKATTNTWKYDVFLSSRPADTYYSFTNRLCSNLQQMGIKTLMDDDLRTGDGTSPTFLKEIEKSKISIIIFSENYASSPWCLDELVKILECKKTQQQIVLPIFYKVDPSDVRKQTDNFGDALFNHERKFNDDTEKVLRWRAALREAVVLPGFHLFGHVSQLIHRVYEHISQLLNRTYLKYEANYPIEIESRVQDMHDLLGIGDPDVRMVGISGDGGMGKTTIAKAVYNSVAHKFEACCFLENVRENSKTSEGLLQLQHNLLRSILGDVRLGVNSIVGRIRVMKNMMRRKRVLVVLDDVSQNNQLEKLVGEFNWFASGSRIIITTRFEHVLVNYRVDLAYKVKKLEFGEALEVFSSNAFPRSRLPDDPDYRKLATSFLDYARGNPLALTAMGLLVCGKSIAQWQSVLNSYRTASASTIHEVLEITKNALKQENGLEDIEEDKDAWVYSFLNEMDKDILGNDFHDNINYFLTETTGHNETESTESLLATPEVGRHQRKILETDNVAILNELESMENSIGRHETSSSTQEIESDRRIISKTYDTVLNEAERTENSTRRNETLSSTQEVERDPRIISKTYDTVLNEAGSNENATGQHEAVSTTQEEEKDQRIISKTEDDT</sequence>
<dbReference type="STRING" id="3760.A0A251MWS3"/>
<feature type="compositionally biased region" description="Basic and acidic residues" evidence="2">
    <location>
        <begin position="815"/>
        <end position="827"/>
    </location>
</feature>
<protein>
    <recommendedName>
        <fullName evidence="3">TIR domain-containing protein</fullName>
    </recommendedName>
</protein>
<feature type="domain" description="TIR" evidence="3">
    <location>
        <begin position="220"/>
        <end position="384"/>
    </location>
</feature>
<dbReference type="Pfam" id="PF01582">
    <property type="entry name" value="TIR"/>
    <property type="match status" value="2"/>
</dbReference>
<dbReference type="SUPFAM" id="SSF52200">
    <property type="entry name" value="Toll/Interleukin receptor TIR domain"/>
    <property type="match status" value="2"/>
</dbReference>
<evidence type="ECO:0000313" key="4">
    <source>
        <dbReference type="EMBL" id="ONH91516.1"/>
    </source>
</evidence>
<dbReference type="InterPro" id="IPR027417">
    <property type="entry name" value="P-loop_NTPase"/>
</dbReference>
<gene>
    <name evidence="4" type="ORF">PRUPE_8G120100</name>
</gene>
<dbReference type="PANTHER" id="PTHR11017">
    <property type="entry name" value="LEUCINE-RICH REPEAT-CONTAINING PROTEIN"/>
    <property type="match status" value="1"/>
</dbReference>
<evidence type="ECO:0000259" key="3">
    <source>
        <dbReference type="PROSITE" id="PS50104"/>
    </source>
</evidence>
<organism evidence="4 5">
    <name type="scientific">Prunus persica</name>
    <name type="common">Peach</name>
    <name type="synonym">Amygdalus persica</name>
    <dbReference type="NCBI Taxonomy" id="3760"/>
    <lineage>
        <taxon>Eukaryota</taxon>
        <taxon>Viridiplantae</taxon>
        <taxon>Streptophyta</taxon>
        <taxon>Embryophyta</taxon>
        <taxon>Tracheophyta</taxon>
        <taxon>Spermatophyta</taxon>
        <taxon>Magnoliopsida</taxon>
        <taxon>eudicotyledons</taxon>
        <taxon>Gunneridae</taxon>
        <taxon>Pentapetalae</taxon>
        <taxon>rosids</taxon>
        <taxon>fabids</taxon>
        <taxon>Rosales</taxon>
        <taxon>Rosaceae</taxon>
        <taxon>Amygdaloideae</taxon>
        <taxon>Amygdaleae</taxon>
        <taxon>Prunus</taxon>
    </lineage>
</organism>
<feature type="domain" description="TIR" evidence="3">
    <location>
        <begin position="20"/>
        <end position="186"/>
    </location>
</feature>
<name>A0A251MWS3_PRUPE</name>
<dbReference type="PRINTS" id="PR00364">
    <property type="entry name" value="DISEASERSIST"/>
</dbReference>
<dbReference type="InterPro" id="IPR035897">
    <property type="entry name" value="Toll_tir_struct_dom_sf"/>
</dbReference>
<dbReference type="Gene3D" id="3.40.50.300">
    <property type="entry name" value="P-loop containing nucleotide triphosphate hydrolases"/>
    <property type="match status" value="1"/>
</dbReference>
<dbReference type="PROSITE" id="PS50104">
    <property type="entry name" value="TIR"/>
    <property type="match status" value="2"/>
</dbReference>